<accession>A0AAW1NW98</accession>
<dbReference type="AlphaFoldDB" id="A0AAW1NW98"/>
<name>A0AAW1NW98_9CHLO</name>
<comment type="caution">
    <text evidence="1">The sequence shown here is derived from an EMBL/GenBank/DDBJ whole genome shotgun (WGS) entry which is preliminary data.</text>
</comment>
<sequence length="89" mass="9879">MSLVRKQKVLSFCVGIAGAGAAYVSTQKLIWQHAADLADHSRGSPPPGGIKTKHTLVDEHYREQAIRQWNQAVDKTFRPVVEALSKRNL</sequence>
<dbReference type="EMBL" id="JALJOQ010000098">
    <property type="protein sequence ID" value="KAK9798511.1"/>
    <property type="molecule type" value="Genomic_DNA"/>
</dbReference>
<evidence type="ECO:0008006" key="3">
    <source>
        <dbReference type="Google" id="ProtNLM"/>
    </source>
</evidence>
<organism evidence="1 2">
    <name type="scientific">Symbiochloris irregularis</name>
    <dbReference type="NCBI Taxonomy" id="706552"/>
    <lineage>
        <taxon>Eukaryota</taxon>
        <taxon>Viridiplantae</taxon>
        <taxon>Chlorophyta</taxon>
        <taxon>core chlorophytes</taxon>
        <taxon>Trebouxiophyceae</taxon>
        <taxon>Trebouxiales</taxon>
        <taxon>Trebouxiaceae</taxon>
        <taxon>Symbiochloris</taxon>
    </lineage>
</organism>
<reference evidence="1 2" key="1">
    <citation type="journal article" date="2024" name="Nat. Commun.">
        <title>Phylogenomics reveals the evolutionary origins of lichenization in chlorophyte algae.</title>
        <authorList>
            <person name="Puginier C."/>
            <person name="Libourel C."/>
            <person name="Otte J."/>
            <person name="Skaloud P."/>
            <person name="Haon M."/>
            <person name="Grisel S."/>
            <person name="Petersen M."/>
            <person name="Berrin J.G."/>
            <person name="Delaux P.M."/>
            <person name="Dal Grande F."/>
            <person name="Keller J."/>
        </authorList>
    </citation>
    <scope>NUCLEOTIDE SEQUENCE [LARGE SCALE GENOMIC DNA]</scope>
    <source>
        <strain evidence="1 2">SAG 2036</strain>
    </source>
</reference>
<protein>
    <recommendedName>
        <fullName evidence="3">MICOS complex subunit MIC13</fullName>
    </recommendedName>
</protein>
<evidence type="ECO:0000313" key="2">
    <source>
        <dbReference type="Proteomes" id="UP001465755"/>
    </source>
</evidence>
<dbReference type="Proteomes" id="UP001465755">
    <property type="component" value="Unassembled WGS sequence"/>
</dbReference>
<proteinExistence type="predicted"/>
<evidence type="ECO:0000313" key="1">
    <source>
        <dbReference type="EMBL" id="KAK9798511.1"/>
    </source>
</evidence>
<gene>
    <name evidence="1" type="ORF">WJX73_005738</name>
</gene>
<keyword evidence="2" id="KW-1185">Reference proteome</keyword>